<dbReference type="Proteomes" id="UP000244809">
    <property type="component" value="Chromosome 1"/>
</dbReference>
<proteinExistence type="predicted"/>
<keyword evidence="1" id="KW-0472">Membrane</keyword>
<evidence type="ECO:0000313" key="3">
    <source>
        <dbReference type="EMBL" id="RSC02664.1"/>
    </source>
</evidence>
<keyword evidence="1" id="KW-0812">Transmembrane</keyword>
<accession>A0A427NIL7</accession>
<reference evidence="5" key="3">
    <citation type="submission" date="2018-11" db="EMBL/GenBank/DDBJ databases">
        <title>FDA dAtabase for Regulatory Grade micrObial Sequences (FDA-ARGOS): Supporting development and validation of Infectious Disease Dx tests.</title>
        <authorList>
            <person name="Goldberg B."/>
            <person name="Campos J."/>
            <person name="Tallon L."/>
            <person name="Sadzewicz L."/>
            <person name="Zhao X."/>
            <person name="Vavikolanu K."/>
            <person name="Mehta A."/>
            <person name="Aluvathingal J."/>
            <person name="Nadendla S."/>
            <person name="Geyer C."/>
            <person name="Nandy P."/>
            <person name="Yan Y."/>
            <person name="Sichtig H."/>
        </authorList>
    </citation>
    <scope>NUCLEOTIDE SEQUENCE [LARGE SCALE GENOMIC DNA]</scope>
    <source>
        <strain evidence="5">FDAARGOS_544</strain>
    </source>
</reference>
<protein>
    <submittedName>
        <fullName evidence="3">Uncharacterized protein</fullName>
    </submittedName>
</protein>
<dbReference type="EMBL" id="RKIO01000004">
    <property type="protein sequence ID" value="RSC02664.1"/>
    <property type="molecule type" value="Genomic_DNA"/>
</dbReference>
<gene>
    <name evidence="2" type="ORF">B9Z07_10915</name>
    <name evidence="3" type="ORF">EGT41_24975</name>
</gene>
<dbReference type="EMBL" id="CP021067">
    <property type="protein sequence ID" value="AWG29307.1"/>
    <property type="molecule type" value="Genomic_DNA"/>
</dbReference>
<dbReference type="Proteomes" id="UP000272140">
    <property type="component" value="Unassembled WGS sequence"/>
</dbReference>
<evidence type="ECO:0000313" key="5">
    <source>
        <dbReference type="Proteomes" id="UP000272140"/>
    </source>
</evidence>
<organism evidence="3 5">
    <name type="scientific">Burkholderia cenocepacia</name>
    <dbReference type="NCBI Taxonomy" id="95486"/>
    <lineage>
        <taxon>Bacteria</taxon>
        <taxon>Pseudomonadati</taxon>
        <taxon>Pseudomonadota</taxon>
        <taxon>Betaproteobacteria</taxon>
        <taxon>Burkholderiales</taxon>
        <taxon>Burkholderiaceae</taxon>
        <taxon>Burkholderia</taxon>
        <taxon>Burkholderia cepacia complex</taxon>
    </lineage>
</organism>
<keyword evidence="1" id="KW-1133">Transmembrane helix</keyword>
<feature type="transmembrane region" description="Helical" evidence="1">
    <location>
        <begin position="16"/>
        <end position="34"/>
    </location>
</feature>
<sequence>MAAFHIHKEAVMTQSMIGWVVGLAVVAVVAVALARRYQSEHSSMEVVQWLDSHHLGWMHRKH</sequence>
<reference evidence="2 4" key="1">
    <citation type="submission" date="2017-04" db="EMBL/GenBank/DDBJ databases">
        <title>Complete genome sequence of Burkholderia cenocepacia PC184 Midwest clone.</title>
        <authorList>
            <person name="Mulks M.H."/>
            <person name="Cooper V.S."/>
        </authorList>
    </citation>
    <scope>NUCLEOTIDE SEQUENCE [LARGE SCALE GENOMIC DNA]</scope>
    <source>
        <strain evidence="2 4">PC184 Mulks</strain>
    </source>
</reference>
<reference evidence="3" key="2">
    <citation type="submission" date="2018-11" db="EMBL/GenBank/DDBJ databases">
        <title>FDA dAtabase for Regulatory Grade micrObial Sequences (FDA-ARGOS): Supporting development and validation of Infectious Disease Dx tests.</title>
        <authorList>
            <person name="Plongla R."/>
            <person name="Gilligan P."/>
            <person name="Tallon L.J."/>
            <person name="Sadzewicz L."/>
            <person name="Zhao X."/>
            <person name="Vavikolanu K."/>
            <person name="Mehta A."/>
            <person name="Aluvathingal J."/>
            <person name="Nadendla S."/>
            <person name="Geyer C."/>
            <person name="Nandy P."/>
            <person name="Yan Y."/>
            <person name="Sichtig H."/>
        </authorList>
    </citation>
    <scope>NUCLEOTIDE SEQUENCE</scope>
    <source>
        <strain evidence="3">FDAARGOS_544</strain>
    </source>
</reference>
<dbReference type="AlphaFoldDB" id="A0A427NIL7"/>
<dbReference type="RefSeq" id="WP_034175061.1">
    <property type="nucleotide sequence ID" value="NZ_CADETP010000011.1"/>
</dbReference>
<name>A0A427NIL7_9BURK</name>
<evidence type="ECO:0000256" key="1">
    <source>
        <dbReference type="SAM" id="Phobius"/>
    </source>
</evidence>
<evidence type="ECO:0000313" key="4">
    <source>
        <dbReference type="Proteomes" id="UP000244809"/>
    </source>
</evidence>
<evidence type="ECO:0000313" key="2">
    <source>
        <dbReference type="EMBL" id="AWG29307.1"/>
    </source>
</evidence>